<keyword evidence="1" id="KW-0732">Signal</keyword>
<dbReference type="Proteomes" id="UP000093807">
    <property type="component" value="Unassembled WGS sequence"/>
</dbReference>
<dbReference type="AlphaFoldDB" id="A0A199XS88"/>
<dbReference type="EMBL" id="JMTM01000017">
    <property type="protein sequence ID" value="OAZ04618.1"/>
    <property type="molecule type" value="Genomic_DNA"/>
</dbReference>
<comment type="caution">
    <text evidence="2">The sequence shown here is derived from an EMBL/GenBank/DDBJ whole genome shotgun (WGS) entry which is preliminary data.</text>
</comment>
<keyword evidence="3" id="KW-1185">Reference proteome</keyword>
<gene>
    <name evidence="2" type="ORF">FLB_04600</name>
</gene>
<name>A0A199XS88_9FLAO</name>
<reference evidence="2 3" key="1">
    <citation type="submission" date="2016-06" db="EMBL/GenBank/DDBJ databases">
        <title>Draft genome sequence of Flavobacterium succinicans strain DD5b.</title>
        <authorList>
            <person name="Poehlein A."/>
            <person name="Daniel R."/>
            <person name="Simeonova D.D."/>
        </authorList>
    </citation>
    <scope>NUCLEOTIDE SEQUENCE [LARGE SCALE GENOMIC DNA]</scope>
    <source>
        <strain evidence="2 3">DD5b</strain>
    </source>
</reference>
<protein>
    <recommendedName>
        <fullName evidence="4">Muconolactone delta-isomerase</fullName>
    </recommendedName>
</protein>
<evidence type="ECO:0008006" key="4">
    <source>
        <dbReference type="Google" id="ProtNLM"/>
    </source>
</evidence>
<feature type="signal peptide" evidence="1">
    <location>
        <begin position="1"/>
        <end position="23"/>
    </location>
</feature>
<dbReference type="PATRIC" id="fig|29536.5.peg.488"/>
<accession>A0A199XS88</accession>
<evidence type="ECO:0000313" key="3">
    <source>
        <dbReference type="Proteomes" id="UP000093807"/>
    </source>
</evidence>
<proteinExistence type="predicted"/>
<feature type="chain" id="PRO_5008286880" description="Muconolactone delta-isomerase" evidence="1">
    <location>
        <begin position="24"/>
        <end position="126"/>
    </location>
</feature>
<dbReference type="Gene3D" id="3.30.70.1060">
    <property type="entry name" value="Dimeric alpha+beta barrel"/>
    <property type="match status" value="1"/>
</dbReference>
<organism evidence="2 3">
    <name type="scientific">Flavobacterium succinicans</name>
    <dbReference type="NCBI Taxonomy" id="29536"/>
    <lineage>
        <taxon>Bacteria</taxon>
        <taxon>Pseudomonadati</taxon>
        <taxon>Bacteroidota</taxon>
        <taxon>Flavobacteriia</taxon>
        <taxon>Flavobacteriales</taxon>
        <taxon>Flavobacteriaceae</taxon>
        <taxon>Flavobacterium</taxon>
    </lineage>
</organism>
<sequence>MKIKHLQFSILFVILLFSNTIFSQSNSNKMEQSGTPKAENRIQAILTLDMENIPSNFQEIIKHEQEVVAKWKAEGILESLFLRQTKNGAVLIFKGVDEEKVKELMVTLPLYKLKKSVEYFSLIKQF</sequence>
<evidence type="ECO:0000256" key="1">
    <source>
        <dbReference type="SAM" id="SignalP"/>
    </source>
</evidence>
<evidence type="ECO:0000313" key="2">
    <source>
        <dbReference type="EMBL" id="OAZ04618.1"/>
    </source>
</evidence>